<comment type="catalytic activity">
    <reaction evidence="1">
        <text>beta-D-ribopyranose = beta-D-ribofuranose</text>
        <dbReference type="Rhea" id="RHEA:25432"/>
        <dbReference type="ChEBI" id="CHEBI:27476"/>
        <dbReference type="ChEBI" id="CHEBI:47002"/>
        <dbReference type="EC" id="5.4.99.62"/>
    </reaction>
</comment>
<evidence type="ECO:0000313" key="5">
    <source>
        <dbReference type="Proteomes" id="UP000317093"/>
    </source>
</evidence>
<proteinExistence type="predicted"/>
<dbReference type="Pfam" id="PF05025">
    <property type="entry name" value="RbsD_FucU"/>
    <property type="match status" value="1"/>
</dbReference>
<dbReference type="GO" id="GO:0062193">
    <property type="term" value="F:D-ribose pyranase activity"/>
    <property type="evidence" value="ECO:0007669"/>
    <property type="project" value="UniProtKB-EC"/>
</dbReference>
<dbReference type="InterPro" id="IPR023750">
    <property type="entry name" value="RbsD-like_sf"/>
</dbReference>
<dbReference type="OrthoDB" id="9805009at2"/>
<dbReference type="GO" id="GO:0042806">
    <property type="term" value="F:fucose binding"/>
    <property type="evidence" value="ECO:0007669"/>
    <property type="project" value="TreeGrafter"/>
</dbReference>
<dbReference type="PANTHER" id="PTHR31690:SF4">
    <property type="entry name" value="FUCOSE MUTAROTASE"/>
    <property type="match status" value="1"/>
</dbReference>
<dbReference type="EMBL" id="CP036279">
    <property type="protein sequence ID" value="QDU63500.1"/>
    <property type="molecule type" value="Genomic_DNA"/>
</dbReference>
<dbReference type="RefSeq" id="WP_145261019.1">
    <property type="nucleotide sequence ID" value="NZ_CP036279.1"/>
</dbReference>
<dbReference type="KEGG" id="knv:Pan216_43800"/>
<dbReference type="PANTHER" id="PTHR31690">
    <property type="entry name" value="FUCOSE MUTAROTASE"/>
    <property type="match status" value="1"/>
</dbReference>
<protein>
    <submittedName>
        <fullName evidence="4">D-ribose pyranase</fullName>
    </submittedName>
</protein>
<gene>
    <name evidence="4" type="ORF">Pan216_43800</name>
</gene>
<dbReference type="GO" id="GO:0036373">
    <property type="term" value="F:L-fucose mutarotase activity"/>
    <property type="evidence" value="ECO:0007669"/>
    <property type="project" value="UniProtKB-EC"/>
</dbReference>
<comment type="catalytic activity">
    <reaction evidence="3">
        <text>alpha-L-fucose = beta-L-fucose</text>
        <dbReference type="Rhea" id="RHEA:25580"/>
        <dbReference type="ChEBI" id="CHEBI:42548"/>
        <dbReference type="ChEBI" id="CHEBI:42589"/>
        <dbReference type="EC" id="5.1.3.29"/>
    </reaction>
</comment>
<reference evidence="4 5" key="1">
    <citation type="submission" date="2019-02" db="EMBL/GenBank/DDBJ databases">
        <title>Deep-cultivation of Planctomycetes and their phenomic and genomic characterization uncovers novel biology.</title>
        <authorList>
            <person name="Wiegand S."/>
            <person name="Jogler M."/>
            <person name="Boedeker C."/>
            <person name="Pinto D."/>
            <person name="Vollmers J."/>
            <person name="Rivas-Marin E."/>
            <person name="Kohn T."/>
            <person name="Peeters S.H."/>
            <person name="Heuer A."/>
            <person name="Rast P."/>
            <person name="Oberbeckmann S."/>
            <person name="Bunk B."/>
            <person name="Jeske O."/>
            <person name="Meyerdierks A."/>
            <person name="Storesund J.E."/>
            <person name="Kallscheuer N."/>
            <person name="Luecker S."/>
            <person name="Lage O.M."/>
            <person name="Pohl T."/>
            <person name="Merkel B.J."/>
            <person name="Hornburger P."/>
            <person name="Mueller R.-W."/>
            <person name="Bruemmer F."/>
            <person name="Labrenz M."/>
            <person name="Spormann A.M."/>
            <person name="Op den Camp H."/>
            <person name="Overmann J."/>
            <person name="Amann R."/>
            <person name="Jetten M.S.M."/>
            <person name="Mascher T."/>
            <person name="Medema M.H."/>
            <person name="Devos D.P."/>
            <person name="Kaster A.-K."/>
            <person name="Ovreas L."/>
            <person name="Rohde M."/>
            <person name="Galperin M.Y."/>
            <person name="Jogler C."/>
        </authorList>
    </citation>
    <scope>NUCLEOTIDE SEQUENCE [LARGE SCALE GENOMIC DNA]</scope>
    <source>
        <strain evidence="4 5">Pan216</strain>
    </source>
</reference>
<organism evidence="4 5">
    <name type="scientific">Kolteria novifilia</name>
    <dbReference type="NCBI Taxonomy" id="2527975"/>
    <lineage>
        <taxon>Bacteria</taxon>
        <taxon>Pseudomonadati</taxon>
        <taxon>Planctomycetota</taxon>
        <taxon>Planctomycetia</taxon>
        <taxon>Kolteriales</taxon>
        <taxon>Kolteriaceae</taxon>
        <taxon>Kolteria</taxon>
    </lineage>
</organism>
<accession>A0A518B947</accession>
<evidence type="ECO:0000256" key="1">
    <source>
        <dbReference type="ARBA" id="ARBA00000223"/>
    </source>
</evidence>
<keyword evidence="5" id="KW-1185">Reference proteome</keyword>
<name>A0A518B947_9BACT</name>
<evidence type="ECO:0000256" key="3">
    <source>
        <dbReference type="ARBA" id="ARBA00036324"/>
    </source>
</evidence>
<evidence type="ECO:0000313" key="4">
    <source>
        <dbReference type="EMBL" id="QDU63500.1"/>
    </source>
</evidence>
<dbReference type="InterPro" id="IPR050443">
    <property type="entry name" value="RbsD/FucU_mutarotase"/>
</dbReference>
<keyword evidence="2" id="KW-0413">Isomerase</keyword>
<dbReference type="SUPFAM" id="SSF102546">
    <property type="entry name" value="RbsD-like"/>
    <property type="match status" value="1"/>
</dbReference>
<dbReference type="InterPro" id="IPR007721">
    <property type="entry name" value="RbsD_FucU"/>
</dbReference>
<dbReference type="Proteomes" id="UP000317093">
    <property type="component" value="Chromosome"/>
</dbReference>
<sequence length="148" mass="16298">MLKHKLIHPTINGILGRAGHHGKILIADGNYPVSSKLGPNAELVHLNLMPGLVTCDQVLEAILSAIPIEEINTMMYETTGPYALSEDPPVWDEYRKTLAGAGLDLKLEPIEKWAFYDAVATPDHILTVQTADQQRYANILLSIGVRMD</sequence>
<dbReference type="Gene3D" id="3.40.1650.10">
    <property type="entry name" value="RbsD-like domain"/>
    <property type="match status" value="1"/>
</dbReference>
<evidence type="ECO:0000256" key="2">
    <source>
        <dbReference type="ARBA" id="ARBA00023235"/>
    </source>
</evidence>
<dbReference type="AlphaFoldDB" id="A0A518B947"/>
<dbReference type="GO" id="GO:0006004">
    <property type="term" value="P:fucose metabolic process"/>
    <property type="evidence" value="ECO:0007669"/>
    <property type="project" value="TreeGrafter"/>
</dbReference>